<comment type="caution">
    <text evidence="3">The sequence shown here is derived from an EMBL/GenBank/DDBJ whole genome shotgun (WGS) entry which is preliminary data.</text>
</comment>
<sequence>MSPRIVAFIVISISRWSSILSFTTFGFRLTLLPRGLSARFSSRSVGMGTAGCSTSGSDSDWSLCPESEEAVLDRETRTARTASAPTTPARRRRRRKLEEDEDTDEASEL</sequence>
<evidence type="ECO:0000256" key="2">
    <source>
        <dbReference type="SAM" id="Phobius"/>
    </source>
</evidence>
<reference evidence="3" key="1">
    <citation type="submission" date="2023-06" db="EMBL/GenBank/DDBJ databases">
        <authorList>
            <consortium name="Lawrence Berkeley National Laboratory"/>
            <person name="Ahrendt S."/>
            <person name="Sahu N."/>
            <person name="Indic B."/>
            <person name="Wong-Bajracharya J."/>
            <person name="Merenyi Z."/>
            <person name="Ke H.-M."/>
            <person name="Monk M."/>
            <person name="Kocsube S."/>
            <person name="Drula E."/>
            <person name="Lipzen A."/>
            <person name="Balint B."/>
            <person name="Henrissat B."/>
            <person name="Andreopoulos B."/>
            <person name="Martin F.M."/>
            <person name="Harder C.B."/>
            <person name="Rigling D."/>
            <person name="Ford K.L."/>
            <person name="Foster G.D."/>
            <person name="Pangilinan J."/>
            <person name="Papanicolaou A."/>
            <person name="Barry K."/>
            <person name="LaButti K."/>
            <person name="Viragh M."/>
            <person name="Koriabine M."/>
            <person name="Yan M."/>
            <person name="Riley R."/>
            <person name="Champramary S."/>
            <person name="Plett K.L."/>
            <person name="Tsai I.J."/>
            <person name="Slot J."/>
            <person name="Sipos G."/>
            <person name="Plett J."/>
            <person name="Nagy L.G."/>
            <person name="Grigoriev I.V."/>
        </authorList>
    </citation>
    <scope>NUCLEOTIDE SEQUENCE</scope>
    <source>
        <strain evidence="3">HWK02</strain>
    </source>
</reference>
<keyword evidence="4" id="KW-1185">Reference proteome</keyword>
<proteinExistence type="predicted"/>
<evidence type="ECO:0000313" key="4">
    <source>
        <dbReference type="Proteomes" id="UP001175228"/>
    </source>
</evidence>
<keyword evidence="2" id="KW-0812">Transmembrane</keyword>
<dbReference type="EMBL" id="JAUEPU010000011">
    <property type="protein sequence ID" value="KAK0498372.1"/>
    <property type="molecule type" value="Genomic_DNA"/>
</dbReference>
<evidence type="ECO:0000256" key="1">
    <source>
        <dbReference type="SAM" id="MobiDB-lite"/>
    </source>
</evidence>
<keyword evidence="2" id="KW-0472">Membrane</keyword>
<evidence type="ECO:0000313" key="3">
    <source>
        <dbReference type="EMBL" id="KAK0498372.1"/>
    </source>
</evidence>
<protein>
    <submittedName>
        <fullName evidence="3">Uncharacterized protein</fullName>
    </submittedName>
</protein>
<dbReference type="AlphaFoldDB" id="A0AA39UPZ0"/>
<accession>A0AA39UPZ0</accession>
<feature type="compositionally biased region" description="Polar residues" evidence="1">
    <location>
        <begin position="51"/>
        <end position="60"/>
    </location>
</feature>
<organism evidence="3 4">
    <name type="scientific">Armillaria luteobubalina</name>
    <dbReference type="NCBI Taxonomy" id="153913"/>
    <lineage>
        <taxon>Eukaryota</taxon>
        <taxon>Fungi</taxon>
        <taxon>Dikarya</taxon>
        <taxon>Basidiomycota</taxon>
        <taxon>Agaricomycotina</taxon>
        <taxon>Agaricomycetes</taxon>
        <taxon>Agaricomycetidae</taxon>
        <taxon>Agaricales</taxon>
        <taxon>Marasmiineae</taxon>
        <taxon>Physalacriaceae</taxon>
        <taxon>Armillaria</taxon>
    </lineage>
</organism>
<feature type="compositionally biased region" description="Low complexity" evidence="1">
    <location>
        <begin position="79"/>
        <end position="88"/>
    </location>
</feature>
<dbReference type="Proteomes" id="UP001175228">
    <property type="component" value="Unassembled WGS sequence"/>
</dbReference>
<gene>
    <name evidence="3" type="ORF">EDD18DRAFT_1157439</name>
</gene>
<name>A0AA39UPZ0_9AGAR</name>
<feature type="compositionally biased region" description="Acidic residues" evidence="1">
    <location>
        <begin position="99"/>
        <end position="109"/>
    </location>
</feature>
<keyword evidence="2" id="KW-1133">Transmembrane helix</keyword>
<feature type="transmembrane region" description="Helical" evidence="2">
    <location>
        <begin position="6"/>
        <end position="31"/>
    </location>
</feature>
<feature type="region of interest" description="Disordered" evidence="1">
    <location>
        <begin position="43"/>
        <end position="109"/>
    </location>
</feature>